<organism evidence="1 2">
    <name type="scientific">Marinomonas polaris DSM 16579</name>
    <dbReference type="NCBI Taxonomy" id="1122206"/>
    <lineage>
        <taxon>Bacteria</taxon>
        <taxon>Pseudomonadati</taxon>
        <taxon>Pseudomonadota</taxon>
        <taxon>Gammaproteobacteria</taxon>
        <taxon>Oceanospirillales</taxon>
        <taxon>Oceanospirillaceae</taxon>
        <taxon>Marinomonas</taxon>
    </lineage>
</organism>
<name>A0A1M5KSA2_9GAMM</name>
<dbReference type="EMBL" id="FQVF01000024">
    <property type="protein sequence ID" value="SHG55674.1"/>
    <property type="molecule type" value="Genomic_DNA"/>
</dbReference>
<gene>
    <name evidence="1" type="ORF">SAMN02745753_04114</name>
</gene>
<dbReference type="AlphaFoldDB" id="A0A1M5KSA2"/>
<proteinExistence type="predicted"/>
<dbReference type="STRING" id="1122206.SAMN02745753_04114"/>
<keyword evidence="2" id="KW-1185">Reference proteome</keyword>
<accession>A0A1M5KSA2</accession>
<evidence type="ECO:0000313" key="2">
    <source>
        <dbReference type="Proteomes" id="UP000184517"/>
    </source>
</evidence>
<dbReference type="Proteomes" id="UP000184517">
    <property type="component" value="Unassembled WGS sequence"/>
</dbReference>
<reference evidence="2" key="1">
    <citation type="submission" date="2016-11" db="EMBL/GenBank/DDBJ databases">
        <authorList>
            <person name="Varghese N."/>
            <person name="Submissions S."/>
        </authorList>
    </citation>
    <scope>NUCLEOTIDE SEQUENCE [LARGE SCALE GENOMIC DNA]</scope>
    <source>
        <strain evidence="2">DSM 16579</strain>
    </source>
</reference>
<sequence length="40" mass="4628">MDVMLAFEGGGGSFWWILEPDKAMSSGDNYWLYWNHESSL</sequence>
<protein>
    <submittedName>
        <fullName evidence="1">Uncharacterized protein</fullName>
    </submittedName>
</protein>
<evidence type="ECO:0000313" key="1">
    <source>
        <dbReference type="EMBL" id="SHG55674.1"/>
    </source>
</evidence>